<dbReference type="RefSeq" id="WP_139013304.1">
    <property type="nucleotide sequence ID" value="NZ_VBSN01000049.1"/>
</dbReference>
<evidence type="ECO:0000313" key="1">
    <source>
        <dbReference type="EMBL" id="KAA6438502.1"/>
    </source>
</evidence>
<dbReference type="EMBL" id="VBSN01000049">
    <property type="protein sequence ID" value="KAA6438502.1"/>
    <property type="molecule type" value="Genomic_DNA"/>
</dbReference>
<gene>
    <name evidence="1" type="ORF">FEM33_17600</name>
</gene>
<reference evidence="1 2" key="1">
    <citation type="submission" date="2019-05" db="EMBL/GenBank/DDBJ databases">
        <authorList>
            <person name="Qu J.-H."/>
        </authorList>
    </citation>
    <scope>NUCLEOTIDE SEQUENCE [LARGE SCALE GENOMIC DNA]</scope>
    <source>
        <strain evidence="1 2">NS28</strain>
    </source>
</reference>
<name>A0A5M8QWW9_9BACT</name>
<accession>A0A5M8QWW9</accession>
<dbReference type="AlphaFoldDB" id="A0A5M8QWW9"/>
<dbReference type="Proteomes" id="UP000323994">
    <property type="component" value="Unassembled WGS sequence"/>
</dbReference>
<keyword evidence="2" id="KW-1185">Reference proteome</keyword>
<organism evidence="1 2">
    <name type="scientific">Dyadobacter flavalbus</name>
    <dbReference type="NCBI Taxonomy" id="2579942"/>
    <lineage>
        <taxon>Bacteria</taxon>
        <taxon>Pseudomonadati</taxon>
        <taxon>Bacteroidota</taxon>
        <taxon>Cytophagia</taxon>
        <taxon>Cytophagales</taxon>
        <taxon>Spirosomataceae</taxon>
        <taxon>Dyadobacter</taxon>
    </lineage>
</organism>
<sequence>MAIKRRNFIQAVSLGLGTIVTGFKMPENQQQLAGSYTRSLTIEMPCKNGSYEFHVDGIKQVVNLVNKKGKLKTPSHSCEIRYMAEDGFTPLTVHIDQDASGLHLLPGSQGSFMQQPLA</sequence>
<evidence type="ECO:0000313" key="2">
    <source>
        <dbReference type="Proteomes" id="UP000323994"/>
    </source>
</evidence>
<protein>
    <submittedName>
        <fullName evidence="1">Uncharacterized protein</fullName>
    </submittedName>
</protein>
<dbReference type="OrthoDB" id="1110367at2"/>
<comment type="caution">
    <text evidence="1">The sequence shown here is derived from an EMBL/GenBank/DDBJ whole genome shotgun (WGS) entry which is preliminary data.</text>
</comment>
<proteinExistence type="predicted"/>